<feature type="region of interest" description="Disordered" evidence="15">
    <location>
        <begin position="162"/>
        <end position="219"/>
    </location>
</feature>
<comment type="pathway">
    <text evidence="3">Protein modification; protein ubiquitination.</text>
</comment>
<comment type="subcellular location">
    <subcellularLocation>
        <location evidence="2">Membrane</location>
        <topology evidence="2">Single-pass membrane protein</topology>
    </subcellularLocation>
</comment>
<dbReference type="GO" id="GO:0008270">
    <property type="term" value="F:zinc ion binding"/>
    <property type="evidence" value="ECO:0007669"/>
    <property type="project" value="UniProtKB-KW"/>
</dbReference>
<accession>A0ABD1AAT9</accession>
<evidence type="ECO:0000256" key="10">
    <source>
        <dbReference type="ARBA" id="ARBA00022833"/>
    </source>
</evidence>
<evidence type="ECO:0000256" key="9">
    <source>
        <dbReference type="ARBA" id="ARBA00022786"/>
    </source>
</evidence>
<feature type="compositionally biased region" description="Basic and acidic residues" evidence="15">
    <location>
        <begin position="193"/>
        <end position="215"/>
    </location>
</feature>
<dbReference type="Proteomes" id="UP001558713">
    <property type="component" value="Unassembled WGS sequence"/>
</dbReference>
<comment type="caution">
    <text evidence="18">The sequence shown here is derived from an EMBL/GenBank/DDBJ whole genome shotgun (WGS) entry which is preliminary data.</text>
</comment>
<evidence type="ECO:0000313" key="18">
    <source>
        <dbReference type="EMBL" id="KAL1198480.1"/>
    </source>
</evidence>
<evidence type="ECO:0000256" key="4">
    <source>
        <dbReference type="ARBA" id="ARBA00012483"/>
    </source>
</evidence>
<gene>
    <name evidence="18" type="ORF">V5N11_022661</name>
</gene>
<proteinExistence type="inferred from homology"/>
<evidence type="ECO:0000313" key="19">
    <source>
        <dbReference type="Proteomes" id="UP001558713"/>
    </source>
</evidence>
<dbReference type="GO" id="GO:0016020">
    <property type="term" value="C:membrane"/>
    <property type="evidence" value="ECO:0007669"/>
    <property type="project" value="UniProtKB-SubCell"/>
</dbReference>
<evidence type="ECO:0000256" key="12">
    <source>
        <dbReference type="ARBA" id="ARBA00023136"/>
    </source>
</evidence>
<keyword evidence="10" id="KW-0862">Zinc</keyword>
<evidence type="ECO:0000256" key="13">
    <source>
        <dbReference type="ARBA" id="ARBA00024209"/>
    </source>
</evidence>
<dbReference type="FunFam" id="3.30.40.10:FF:000503">
    <property type="entry name" value="RING-H2 finger protein ATL7"/>
    <property type="match status" value="1"/>
</dbReference>
<dbReference type="GO" id="GO:0061630">
    <property type="term" value="F:ubiquitin protein ligase activity"/>
    <property type="evidence" value="ECO:0007669"/>
    <property type="project" value="UniProtKB-EC"/>
</dbReference>
<dbReference type="PANTHER" id="PTHR46913:SF23">
    <property type="entry name" value="E3 UBIQUITIN-PROTEIN LIGASE RHA4A-RELATED"/>
    <property type="match status" value="1"/>
</dbReference>
<dbReference type="CDD" id="cd16461">
    <property type="entry name" value="RING-H2_EL5-like"/>
    <property type="match status" value="1"/>
</dbReference>
<keyword evidence="5" id="KW-0808">Transferase</keyword>
<dbReference type="InterPro" id="IPR001841">
    <property type="entry name" value="Znf_RING"/>
</dbReference>
<keyword evidence="6 16" id="KW-0812">Transmembrane</keyword>
<dbReference type="InterPro" id="IPR044600">
    <property type="entry name" value="ATL1/ATL16-like"/>
</dbReference>
<feature type="compositionally biased region" description="Polar residues" evidence="15">
    <location>
        <begin position="162"/>
        <end position="180"/>
    </location>
</feature>
<evidence type="ECO:0000256" key="3">
    <source>
        <dbReference type="ARBA" id="ARBA00004906"/>
    </source>
</evidence>
<evidence type="ECO:0000256" key="5">
    <source>
        <dbReference type="ARBA" id="ARBA00022679"/>
    </source>
</evidence>
<evidence type="ECO:0000256" key="11">
    <source>
        <dbReference type="ARBA" id="ARBA00022989"/>
    </source>
</evidence>
<comment type="catalytic activity">
    <reaction evidence="1">
        <text>S-ubiquitinyl-[E2 ubiquitin-conjugating enzyme]-L-cysteine + [acceptor protein]-L-lysine = [E2 ubiquitin-conjugating enzyme]-L-cysteine + N(6)-ubiquitinyl-[acceptor protein]-L-lysine.</text>
        <dbReference type="EC" id="2.3.2.27"/>
    </reaction>
</comment>
<dbReference type="Pfam" id="PF13639">
    <property type="entry name" value="zf-RING_2"/>
    <property type="match status" value="1"/>
</dbReference>
<dbReference type="PANTHER" id="PTHR46913">
    <property type="entry name" value="RING-H2 FINGER PROTEIN ATL16"/>
    <property type="match status" value="1"/>
</dbReference>
<dbReference type="SUPFAM" id="SSF57850">
    <property type="entry name" value="RING/U-box"/>
    <property type="match status" value="1"/>
</dbReference>
<dbReference type="EMBL" id="JBANAX010000665">
    <property type="protein sequence ID" value="KAL1198480.1"/>
    <property type="molecule type" value="Genomic_DNA"/>
</dbReference>
<dbReference type="AlphaFoldDB" id="A0ABD1AAT9"/>
<evidence type="ECO:0000259" key="17">
    <source>
        <dbReference type="PROSITE" id="PS50089"/>
    </source>
</evidence>
<keyword evidence="9" id="KW-0833">Ubl conjugation pathway</keyword>
<evidence type="ECO:0000256" key="7">
    <source>
        <dbReference type="ARBA" id="ARBA00022723"/>
    </source>
</evidence>
<protein>
    <recommendedName>
        <fullName evidence="4">RING-type E3 ubiquitin transferase</fullName>
        <ecNumber evidence="4">2.3.2.27</ecNumber>
    </recommendedName>
</protein>
<comment type="similarity">
    <text evidence="13">Belongs to the RING-type zinc finger family. ATL subfamily.</text>
</comment>
<dbReference type="PROSITE" id="PS50089">
    <property type="entry name" value="ZF_RING_2"/>
    <property type="match status" value="1"/>
</dbReference>
<evidence type="ECO:0000256" key="2">
    <source>
        <dbReference type="ARBA" id="ARBA00004167"/>
    </source>
</evidence>
<dbReference type="SMART" id="SM00184">
    <property type="entry name" value="RING"/>
    <property type="match status" value="1"/>
</dbReference>
<sequence>MSSYSDPNQALVPSDNATNAEQKMKLYQAFIFSIPICFTFIVLFVFYVIYRRRRNGNVDWSSLGMRGGPGGNIDLTNNLSMIEIGLKKELREMLPIVIFGESFTVKDPQCSVCLGDYQEGEKLQQIPACEHTFHMECIDTWLTSHITCPLCRVSLIPRVPQDQSHQTSDIVPSMENSNARVSAEPESPPTTEEISHIDDGQEGNGDTREISKETQENDQNIIGTSNGYCNCRLG</sequence>
<evidence type="ECO:0000256" key="16">
    <source>
        <dbReference type="SAM" id="Phobius"/>
    </source>
</evidence>
<evidence type="ECO:0000256" key="8">
    <source>
        <dbReference type="ARBA" id="ARBA00022771"/>
    </source>
</evidence>
<dbReference type="EC" id="2.3.2.27" evidence="4"/>
<reference evidence="18 19" key="1">
    <citation type="submission" date="2024-04" db="EMBL/GenBank/DDBJ databases">
        <title>Genome assembly C_amara_ONT_v2.</title>
        <authorList>
            <person name="Yant L."/>
            <person name="Moore C."/>
            <person name="Slenker M."/>
        </authorList>
    </citation>
    <scope>NUCLEOTIDE SEQUENCE [LARGE SCALE GENOMIC DNA]</scope>
    <source>
        <tissue evidence="18">Leaf</tissue>
    </source>
</reference>
<keyword evidence="7" id="KW-0479">Metal-binding</keyword>
<feature type="transmembrane region" description="Helical" evidence="16">
    <location>
        <begin position="26"/>
        <end position="50"/>
    </location>
</feature>
<keyword evidence="12 16" id="KW-0472">Membrane</keyword>
<keyword evidence="19" id="KW-1185">Reference proteome</keyword>
<keyword evidence="11 16" id="KW-1133">Transmembrane helix</keyword>
<evidence type="ECO:0000256" key="1">
    <source>
        <dbReference type="ARBA" id="ARBA00000900"/>
    </source>
</evidence>
<keyword evidence="8 14" id="KW-0863">Zinc-finger</keyword>
<evidence type="ECO:0000256" key="6">
    <source>
        <dbReference type="ARBA" id="ARBA00022692"/>
    </source>
</evidence>
<name>A0ABD1AAT9_CARAN</name>
<feature type="domain" description="RING-type" evidence="17">
    <location>
        <begin position="110"/>
        <end position="152"/>
    </location>
</feature>
<evidence type="ECO:0000256" key="14">
    <source>
        <dbReference type="PROSITE-ProRule" id="PRU00175"/>
    </source>
</evidence>
<organism evidence="18 19">
    <name type="scientific">Cardamine amara subsp. amara</name>
    <dbReference type="NCBI Taxonomy" id="228776"/>
    <lineage>
        <taxon>Eukaryota</taxon>
        <taxon>Viridiplantae</taxon>
        <taxon>Streptophyta</taxon>
        <taxon>Embryophyta</taxon>
        <taxon>Tracheophyta</taxon>
        <taxon>Spermatophyta</taxon>
        <taxon>Magnoliopsida</taxon>
        <taxon>eudicotyledons</taxon>
        <taxon>Gunneridae</taxon>
        <taxon>Pentapetalae</taxon>
        <taxon>rosids</taxon>
        <taxon>malvids</taxon>
        <taxon>Brassicales</taxon>
        <taxon>Brassicaceae</taxon>
        <taxon>Cardamineae</taxon>
        <taxon>Cardamine</taxon>
    </lineage>
</organism>
<dbReference type="Gene3D" id="3.30.40.10">
    <property type="entry name" value="Zinc/RING finger domain, C3HC4 (zinc finger)"/>
    <property type="match status" value="1"/>
</dbReference>
<dbReference type="InterPro" id="IPR013083">
    <property type="entry name" value="Znf_RING/FYVE/PHD"/>
</dbReference>
<evidence type="ECO:0000256" key="15">
    <source>
        <dbReference type="SAM" id="MobiDB-lite"/>
    </source>
</evidence>